<dbReference type="GO" id="GO:0006633">
    <property type="term" value="P:fatty acid biosynthetic process"/>
    <property type="evidence" value="ECO:0000318"/>
    <property type="project" value="GO_Central"/>
</dbReference>
<reference evidence="4 6" key="2">
    <citation type="journal article" date="2018" name="Plant J.">
        <title>The Physcomitrella patens chromosome-scale assembly reveals moss genome structure and evolution.</title>
        <authorList>
            <person name="Lang D."/>
            <person name="Ullrich K.K."/>
            <person name="Murat F."/>
            <person name="Fuchs J."/>
            <person name="Jenkins J."/>
            <person name="Haas F.B."/>
            <person name="Piednoel M."/>
            <person name="Gundlach H."/>
            <person name="Van Bel M."/>
            <person name="Meyberg R."/>
            <person name="Vives C."/>
            <person name="Morata J."/>
            <person name="Symeonidi A."/>
            <person name="Hiss M."/>
            <person name="Muchero W."/>
            <person name="Kamisugi Y."/>
            <person name="Saleh O."/>
            <person name="Blanc G."/>
            <person name="Decker E.L."/>
            <person name="van Gessel N."/>
            <person name="Grimwood J."/>
            <person name="Hayes R.D."/>
            <person name="Graham S.W."/>
            <person name="Gunter L.E."/>
            <person name="McDaniel S.F."/>
            <person name="Hoernstein S.N.W."/>
            <person name="Larsson A."/>
            <person name="Li F.W."/>
            <person name="Perroud P.F."/>
            <person name="Phillips J."/>
            <person name="Ranjan P."/>
            <person name="Rokshar D.S."/>
            <person name="Rothfels C.J."/>
            <person name="Schneider L."/>
            <person name="Shu S."/>
            <person name="Stevenson D.W."/>
            <person name="Thummler F."/>
            <person name="Tillich M."/>
            <person name="Villarreal Aguilar J.C."/>
            <person name="Widiez T."/>
            <person name="Wong G.K."/>
            <person name="Wymore A."/>
            <person name="Zhang Y."/>
            <person name="Zimmer A.D."/>
            <person name="Quatrano R.S."/>
            <person name="Mayer K.F.X."/>
            <person name="Goodstein D."/>
            <person name="Casacuberta J.M."/>
            <person name="Vandepoele K."/>
            <person name="Reski R."/>
            <person name="Cuming A.C."/>
            <person name="Tuskan G.A."/>
            <person name="Maumus F."/>
            <person name="Salse J."/>
            <person name="Schmutz J."/>
            <person name="Rensing S.A."/>
        </authorList>
    </citation>
    <scope>NUCLEOTIDE SEQUENCE [LARGE SCALE GENOMIC DNA]</scope>
    <source>
        <strain evidence="5 6">cv. Gransden 2004</strain>
    </source>
</reference>
<dbReference type="Proteomes" id="UP000006727">
    <property type="component" value="Chromosome 19"/>
</dbReference>
<organism evidence="4">
    <name type="scientific">Physcomitrium patens</name>
    <name type="common">Spreading-leaved earth moss</name>
    <name type="synonym">Physcomitrella patens</name>
    <dbReference type="NCBI Taxonomy" id="3218"/>
    <lineage>
        <taxon>Eukaryota</taxon>
        <taxon>Viridiplantae</taxon>
        <taxon>Streptophyta</taxon>
        <taxon>Embryophyta</taxon>
        <taxon>Bryophyta</taxon>
        <taxon>Bryophytina</taxon>
        <taxon>Bryopsida</taxon>
        <taxon>Funariidae</taxon>
        <taxon>Funariales</taxon>
        <taxon>Funariaceae</taxon>
        <taxon>Physcomitrium</taxon>
    </lineage>
</organism>
<evidence type="ECO:0000256" key="1">
    <source>
        <dbReference type="ARBA" id="ARBA00006432"/>
    </source>
</evidence>
<proteinExistence type="inferred from homology"/>
<sequence>MQTVLVALQHRQALCLRLSFHQLSQPACCIASRSGGCVSNSLARALSSFSAHINEGMEVLKLEKKLDSSQSQNAIAISAGQKNYSYGHLLQSAFQISKMMHHGEGVKSTKSNGTVVGSEDLIRLRGTRVGIMAKPSAEFVASMWAVWLNGAVAVPLALSYPEAELVYILTDADVSAVASTEEFRDQLEGVAKKCSADYLVLPEVSCVGDTSQQENLTFEDMLAEIDKASSELEGANPALIIYTSGTTGKPKGVVHTHASIGAQVRMLAEAWEYTNSDRFLHCLPLHHVHGVFNALLAPLFVGASVEFLPKFSVSGIWNRWKDSYPREGVRGHLSTTVFTGVPTMYTRLLQGYDAMDADSQKACSYAARQLRLMMCGSSALPEPIMEKWERVTGHRLLERYGMTEFVMALSNPLNGERRAGFVGMPLPGVQMLIAEEGREEADVGELCIKSPAMFQEYWRKPKVTSESFREDGYFRTGDTVTVVDGYVKILGRTSVDIVKSGGYKLSALEIEAVLLQHPAISECAVIGVPDKTYGEVMTAIVVIHENVAAEASAKSEPALTLDAFTPWARERMAPYKIPSQLLVWDALPLNAMGKVNKKELKATLLKNAAN</sequence>
<dbReference type="Gene3D" id="3.30.300.30">
    <property type="match status" value="1"/>
</dbReference>
<evidence type="ECO:0008006" key="7">
    <source>
        <dbReference type="Google" id="ProtNLM"/>
    </source>
</evidence>
<dbReference type="CDD" id="cd05941">
    <property type="entry name" value="MCS"/>
    <property type="match status" value="1"/>
</dbReference>
<reference evidence="4 6" key="1">
    <citation type="journal article" date="2008" name="Science">
        <title>The Physcomitrella genome reveals evolutionary insights into the conquest of land by plants.</title>
        <authorList>
            <person name="Rensing S."/>
            <person name="Lang D."/>
            <person name="Zimmer A."/>
            <person name="Terry A."/>
            <person name="Salamov A."/>
            <person name="Shapiro H."/>
            <person name="Nishiyama T."/>
            <person name="Perroud P.-F."/>
            <person name="Lindquist E."/>
            <person name="Kamisugi Y."/>
            <person name="Tanahashi T."/>
            <person name="Sakakibara K."/>
            <person name="Fujita T."/>
            <person name="Oishi K."/>
            <person name="Shin-I T."/>
            <person name="Kuroki Y."/>
            <person name="Toyoda A."/>
            <person name="Suzuki Y."/>
            <person name="Hashimoto A."/>
            <person name="Yamaguchi K."/>
            <person name="Sugano A."/>
            <person name="Kohara Y."/>
            <person name="Fujiyama A."/>
            <person name="Anterola A."/>
            <person name="Aoki S."/>
            <person name="Ashton N."/>
            <person name="Barbazuk W.B."/>
            <person name="Barker E."/>
            <person name="Bennetzen J."/>
            <person name="Bezanilla M."/>
            <person name="Blankenship R."/>
            <person name="Cho S.H."/>
            <person name="Dutcher S."/>
            <person name="Estelle M."/>
            <person name="Fawcett J.A."/>
            <person name="Gundlach H."/>
            <person name="Hanada K."/>
            <person name="Heyl A."/>
            <person name="Hicks K.A."/>
            <person name="Hugh J."/>
            <person name="Lohr M."/>
            <person name="Mayer K."/>
            <person name="Melkozernov A."/>
            <person name="Murata T."/>
            <person name="Nelson D."/>
            <person name="Pils B."/>
            <person name="Prigge M."/>
            <person name="Reiss B."/>
            <person name="Renner T."/>
            <person name="Rombauts S."/>
            <person name="Rushton P."/>
            <person name="Sanderfoot A."/>
            <person name="Schween G."/>
            <person name="Shiu S.-H."/>
            <person name="Stueber K."/>
            <person name="Theodoulou F.L."/>
            <person name="Tu H."/>
            <person name="Van de Peer Y."/>
            <person name="Verrier P.J."/>
            <person name="Waters E."/>
            <person name="Wood A."/>
            <person name="Yang L."/>
            <person name="Cove D."/>
            <person name="Cuming A."/>
            <person name="Hasebe M."/>
            <person name="Lucas S."/>
            <person name="Mishler D.B."/>
            <person name="Reski R."/>
            <person name="Grigoriev I."/>
            <person name="Quatrano R.S."/>
            <person name="Boore J.L."/>
        </authorList>
    </citation>
    <scope>NUCLEOTIDE SEQUENCE [LARGE SCALE GENOMIC DNA]</scope>
    <source>
        <strain evidence="5 6">cv. Gransden 2004</strain>
    </source>
</reference>
<dbReference type="PANTHER" id="PTHR43201:SF8">
    <property type="entry name" value="ACYL-COA SYNTHETASE FAMILY MEMBER 3"/>
    <property type="match status" value="1"/>
</dbReference>
<dbReference type="InterPro" id="IPR000873">
    <property type="entry name" value="AMP-dep_synth/lig_dom"/>
</dbReference>
<dbReference type="PANTHER" id="PTHR43201">
    <property type="entry name" value="ACYL-COA SYNTHETASE"/>
    <property type="match status" value="1"/>
</dbReference>
<dbReference type="InterPro" id="IPR025110">
    <property type="entry name" value="AMP-bd_C"/>
</dbReference>
<evidence type="ECO:0000313" key="5">
    <source>
        <dbReference type="EnsemblPlants" id="Pp3c19_10110V3.1"/>
    </source>
</evidence>
<dbReference type="STRING" id="3218.A0A2K1IXZ2"/>
<dbReference type="InterPro" id="IPR042099">
    <property type="entry name" value="ANL_N_sf"/>
</dbReference>
<dbReference type="Gramene" id="Pp3c19_10110V3.9">
    <property type="protein sequence ID" value="Pp3c19_10110V3.9"/>
    <property type="gene ID" value="Pp3c19_10110"/>
</dbReference>
<dbReference type="PaxDb" id="3218-PP1S174_72V6.1"/>
<dbReference type="EnsemblPlants" id="Pp3c19_10110V3.1">
    <property type="protein sequence ID" value="Pp3c19_10110V3.1"/>
    <property type="gene ID" value="Pp3c19_10110"/>
</dbReference>
<feature type="domain" description="AMP-binding enzyme C-terminal" evidence="3">
    <location>
        <begin position="509"/>
        <end position="594"/>
    </location>
</feature>
<dbReference type="InterPro" id="IPR020845">
    <property type="entry name" value="AMP-binding_CS"/>
</dbReference>
<dbReference type="Gene3D" id="3.40.50.12780">
    <property type="entry name" value="N-terminal domain of ligase-like"/>
    <property type="match status" value="1"/>
</dbReference>
<name>A0A2K1IXZ2_PHYPA</name>
<evidence type="ECO:0000259" key="2">
    <source>
        <dbReference type="Pfam" id="PF00501"/>
    </source>
</evidence>
<protein>
    <recommendedName>
        <fullName evidence="7">Malonate--CoA ligase</fullName>
    </recommendedName>
</protein>
<dbReference type="OrthoDB" id="2962993at2759"/>
<gene>
    <name evidence="5" type="primary">LOC112296160</name>
    <name evidence="4" type="ORF">PHYPA_023954</name>
</gene>
<dbReference type="PROSITE" id="PS00455">
    <property type="entry name" value="AMP_BINDING"/>
    <property type="match status" value="1"/>
</dbReference>
<evidence type="ECO:0000313" key="6">
    <source>
        <dbReference type="Proteomes" id="UP000006727"/>
    </source>
</evidence>
<dbReference type="GO" id="GO:0016405">
    <property type="term" value="F:CoA-ligase activity"/>
    <property type="evidence" value="ECO:0000318"/>
    <property type="project" value="GO_Central"/>
</dbReference>
<dbReference type="AlphaFoldDB" id="A0A2K1IXZ2"/>
<dbReference type="EnsemblPlants" id="Pp3c19_10110V3.9">
    <property type="protein sequence ID" value="Pp3c19_10110V3.9"/>
    <property type="gene ID" value="Pp3c19_10110"/>
</dbReference>
<dbReference type="InterPro" id="IPR045851">
    <property type="entry name" value="AMP-bd_C_sf"/>
</dbReference>
<dbReference type="OMA" id="IYEYYGM"/>
<feature type="domain" description="AMP-dependent synthetase/ligase" evidence="2">
    <location>
        <begin position="125"/>
        <end position="458"/>
    </location>
</feature>
<reference evidence="5" key="3">
    <citation type="submission" date="2020-12" db="UniProtKB">
        <authorList>
            <consortium name="EnsemblPlants"/>
        </authorList>
    </citation>
    <scope>IDENTIFICATION</scope>
</reference>
<dbReference type="SUPFAM" id="SSF56801">
    <property type="entry name" value="Acetyl-CoA synthetase-like"/>
    <property type="match status" value="1"/>
</dbReference>
<dbReference type="Pfam" id="PF00501">
    <property type="entry name" value="AMP-binding"/>
    <property type="match status" value="1"/>
</dbReference>
<evidence type="ECO:0000259" key="3">
    <source>
        <dbReference type="Pfam" id="PF13193"/>
    </source>
</evidence>
<dbReference type="FunCoup" id="A0A2K1IXZ2">
    <property type="interactions" value="3034"/>
</dbReference>
<dbReference type="Gramene" id="Pp3c19_10110V3.1">
    <property type="protein sequence ID" value="Pp3c19_10110V3.1"/>
    <property type="gene ID" value="Pp3c19_10110"/>
</dbReference>
<dbReference type="RefSeq" id="XP_073397025.1">
    <property type="nucleotide sequence ID" value="XM_073540924.1"/>
</dbReference>
<dbReference type="Pfam" id="PF13193">
    <property type="entry name" value="AMP-binding_C"/>
    <property type="match status" value="1"/>
</dbReference>
<keyword evidence="6" id="KW-1185">Reference proteome</keyword>
<accession>A0A2K1IXZ2</accession>
<evidence type="ECO:0000313" key="4">
    <source>
        <dbReference type="EMBL" id="PNR34137.1"/>
    </source>
</evidence>
<dbReference type="EMBL" id="ABEU02000019">
    <property type="protein sequence ID" value="PNR34137.1"/>
    <property type="molecule type" value="Genomic_DNA"/>
</dbReference>
<comment type="similarity">
    <text evidence="1">Belongs to the ATP-dependent AMP-binding enzyme family.</text>
</comment>
<dbReference type="GeneID" id="112296160"/>